<evidence type="ECO:0000313" key="1">
    <source>
        <dbReference type="EMBL" id="MDV6237541.1"/>
    </source>
</evidence>
<proteinExistence type="predicted"/>
<dbReference type="Proteomes" id="UP000232122">
    <property type="component" value="Unassembled WGS sequence"/>
</dbReference>
<evidence type="ECO:0000313" key="2">
    <source>
        <dbReference type="EMBL" id="PJZ92810.1"/>
    </source>
</evidence>
<reference evidence="1 3" key="2">
    <citation type="journal article" date="2018" name="Microb. Genom.">
        <title>Deciphering the unexplored Leptospira diversity from soils uncovers genomic evolution to virulence.</title>
        <authorList>
            <person name="Thibeaux R."/>
            <person name="Iraola G."/>
            <person name="Ferres I."/>
            <person name="Bierque E."/>
            <person name="Girault D."/>
            <person name="Soupe-Gilbert M.E."/>
            <person name="Picardeau M."/>
            <person name="Goarant C."/>
        </authorList>
    </citation>
    <scope>NUCLEOTIDE SEQUENCE [LARGE SCALE GENOMIC DNA]</scope>
    <source>
        <strain evidence="1 3">ATI7-C-A5</strain>
    </source>
</reference>
<dbReference type="EMBL" id="NPEF02000026">
    <property type="protein sequence ID" value="MDV6237541.1"/>
    <property type="molecule type" value="Genomic_DNA"/>
</dbReference>
<evidence type="ECO:0000313" key="3">
    <source>
        <dbReference type="Proteomes" id="UP000232122"/>
    </source>
</evidence>
<accession>A0A2N0BMG1</accession>
<comment type="caution">
    <text evidence="2">The sequence shown here is derived from an EMBL/GenBank/DDBJ whole genome shotgun (WGS) entry which is preliminary data.</text>
</comment>
<dbReference type="RefSeq" id="WP_100746376.1">
    <property type="nucleotide sequence ID" value="NZ_NPEF02000026.1"/>
</dbReference>
<reference evidence="1" key="3">
    <citation type="submission" date="2023-10" db="EMBL/GenBank/DDBJ databases">
        <authorList>
            <person name="Picardeau M."/>
            <person name="Thibeaux R."/>
        </authorList>
    </citation>
    <scope>NUCLEOTIDE SEQUENCE</scope>
    <source>
        <strain evidence="1">ATI7-C-A5</strain>
    </source>
</reference>
<organism evidence="2">
    <name type="scientific">Leptospira ellisii</name>
    <dbReference type="NCBI Taxonomy" id="2023197"/>
    <lineage>
        <taxon>Bacteria</taxon>
        <taxon>Pseudomonadati</taxon>
        <taxon>Spirochaetota</taxon>
        <taxon>Spirochaetia</taxon>
        <taxon>Leptospirales</taxon>
        <taxon>Leptospiraceae</taxon>
        <taxon>Leptospira</taxon>
    </lineage>
</organism>
<accession>A0A2N0B8E9</accession>
<protein>
    <submittedName>
        <fullName evidence="2">Uncharacterized protein</fullName>
    </submittedName>
</protein>
<dbReference type="OrthoDB" id="347390at2"/>
<keyword evidence="3" id="KW-1185">Reference proteome</keyword>
<gene>
    <name evidence="1" type="ORF">CH379_018060</name>
    <name evidence="2" type="ORF">CH379_11160</name>
</gene>
<reference evidence="2" key="1">
    <citation type="submission" date="2017-07" db="EMBL/GenBank/DDBJ databases">
        <title>Leptospira spp. isolated from tropical soils.</title>
        <authorList>
            <person name="Thibeaux R."/>
            <person name="Iraola G."/>
            <person name="Ferres I."/>
            <person name="Bierque E."/>
            <person name="Girault D."/>
            <person name="Soupe-Gilbert M.-E."/>
            <person name="Picardeau M."/>
            <person name="Goarant C."/>
        </authorList>
    </citation>
    <scope>NUCLEOTIDE SEQUENCE [LARGE SCALE GENOMIC DNA]</scope>
    <source>
        <strain evidence="2">ATI7-C-A5</strain>
    </source>
</reference>
<dbReference type="AlphaFoldDB" id="A0A2N0B8E9"/>
<name>A0A2N0B8E9_9LEPT</name>
<dbReference type="EMBL" id="NPEF01000103">
    <property type="protein sequence ID" value="PJZ92810.1"/>
    <property type="molecule type" value="Genomic_DNA"/>
</dbReference>
<sequence>MQKETVYDLLGYYGFEETKNPNQFVNESGIHLTVGENIIVRKEDRIVLVTDDLEKLELFIFGNSDLSEIDRPDLYFPLTHGDLEFDEDFWDCECEEDFIHLKVIHQECSKCGAFAEDQPDSLRSEVWVSR</sequence>